<dbReference type="Proteomes" id="UP000297245">
    <property type="component" value="Unassembled WGS sequence"/>
</dbReference>
<organism evidence="3 4">
    <name type="scientific">Dendrothele bispora (strain CBS 962.96)</name>
    <dbReference type="NCBI Taxonomy" id="1314807"/>
    <lineage>
        <taxon>Eukaryota</taxon>
        <taxon>Fungi</taxon>
        <taxon>Dikarya</taxon>
        <taxon>Basidiomycota</taxon>
        <taxon>Agaricomycotina</taxon>
        <taxon>Agaricomycetes</taxon>
        <taxon>Agaricomycetidae</taxon>
        <taxon>Agaricales</taxon>
        <taxon>Agaricales incertae sedis</taxon>
        <taxon>Dendrothele</taxon>
    </lineage>
</organism>
<evidence type="ECO:0000256" key="2">
    <source>
        <dbReference type="SAM" id="Phobius"/>
    </source>
</evidence>
<keyword evidence="2" id="KW-0812">Transmembrane</keyword>
<feature type="transmembrane region" description="Helical" evidence="2">
    <location>
        <begin position="175"/>
        <end position="195"/>
    </location>
</feature>
<keyword evidence="4" id="KW-1185">Reference proteome</keyword>
<feature type="region of interest" description="Disordered" evidence="1">
    <location>
        <begin position="420"/>
        <end position="444"/>
    </location>
</feature>
<dbReference type="AlphaFoldDB" id="A0A4S8MUW9"/>
<proteinExistence type="predicted"/>
<evidence type="ECO:0000256" key="1">
    <source>
        <dbReference type="SAM" id="MobiDB-lite"/>
    </source>
</evidence>
<evidence type="ECO:0000313" key="4">
    <source>
        <dbReference type="Proteomes" id="UP000297245"/>
    </source>
</evidence>
<protein>
    <submittedName>
        <fullName evidence="3">Uncharacterized protein</fullName>
    </submittedName>
</protein>
<feature type="transmembrane region" description="Helical" evidence="2">
    <location>
        <begin position="251"/>
        <end position="274"/>
    </location>
</feature>
<name>A0A4S8MUW9_DENBC</name>
<gene>
    <name evidence="3" type="ORF">K435DRAFT_960154</name>
</gene>
<feature type="transmembrane region" description="Helical" evidence="2">
    <location>
        <begin position="59"/>
        <end position="78"/>
    </location>
</feature>
<keyword evidence="2" id="KW-0472">Membrane</keyword>
<dbReference type="EMBL" id="ML179040">
    <property type="protein sequence ID" value="THV06895.1"/>
    <property type="molecule type" value="Genomic_DNA"/>
</dbReference>
<dbReference type="OrthoDB" id="3174341at2759"/>
<feature type="region of interest" description="Disordered" evidence="1">
    <location>
        <begin position="323"/>
        <end position="353"/>
    </location>
</feature>
<accession>A0A4S8MUW9</accession>
<reference evidence="3 4" key="1">
    <citation type="journal article" date="2019" name="Nat. Ecol. Evol.">
        <title>Megaphylogeny resolves global patterns of mushroom evolution.</title>
        <authorList>
            <person name="Varga T."/>
            <person name="Krizsan K."/>
            <person name="Foldi C."/>
            <person name="Dima B."/>
            <person name="Sanchez-Garcia M."/>
            <person name="Sanchez-Ramirez S."/>
            <person name="Szollosi G.J."/>
            <person name="Szarkandi J.G."/>
            <person name="Papp V."/>
            <person name="Albert L."/>
            <person name="Andreopoulos W."/>
            <person name="Angelini C."/>
            <person name="Antonin V."/>
            <person name="Barry K.W."/>
            <person name="Bougher N.L."/>
            <person name="Buchanan P."/>
            <person name="Buyck B."/>
            <person name="Bense V."/>
            <person name="Catcheside P."/>
            <person name="Chovatia M."/>
            <person name="Cooper J."/>
            <person name="Damon W."/>
            <person name="Desjardin D."/>
            <person name="Finy P."/>
            <person name="Geml J."/>
            <person name="Haridas S."/>
            <person name="Hughes K."/>
            <person name="Justo A."/>
            <person name="Karasinski D."/>
            <person name="Kautmanova I."/>
            <person name="Kiss B."/>
            <person name="Kocsube S."/>
            <person name="Kotiranta H."/>
            <person name="LaButti K.M."/>
            <person name="Lechner B.E."/>
            <person name="Liimatainen K."/>
            <person name="Lipzen A."/>
            <person name="Lukacs Z."/>
            <person name="Mihaltcheva S."/>
            <person name="Morgado L.N."/>
            <person name="Niskanen T."/>
            <person name="Noordeloos M.E."/>
            <person name="Ohm R.A."/>
            <person name="Ortiz-Santana B."/>
            <person name="Ovrebo C."/>
            <person name="Racz N."/>
            <person name="Riley R."/>
            <person name="Savchenko A."/>
            <person name="Shiryaev A."/>
            <person name="Soop K."/>
            <person name="Spirin V."/>
            <person name="Szebenyi C."/>
            <person name="Tomsovsky M."/>
            <person name="Tulloss R.E."/>
            <person name="Uehling J."/>
            <person name="Grigoriev I.V."/>
            <person name="Vagvolgyi C."/>
            <person name="Papp T."/>
            <person name="Martin F.M."/>
            <person name="Miettinen O."/>
            <person name="Hibbett D.S."/>
            <person name="Nagy L.G."/>
        </authorList>
    </citation>
    <scope>NUCLEOTIDE SEQUENCE [LARGE SCALE GENOMIC DNA]</scope>
    <source>
        <strain evidence="3 4">CBS 962.96</strain>
    </source>
</reference>
<sequence>MADQGVESVLTKADSVAIEKLIIAETIQGLFYGLECVVFFAATYKLFRRGLSRTRRVLLVILILIFLCSAATAVSNLVQDLVQIRQLGEPDYSPMLAKQKASIVATFSTRISYFLGDAIVVWRAWIIVGDVPRARFALGTCLLASFVALIVNIIYTMKQLLIFGFRPQPGPRLMLPTTLLITNIVATSLIAWRIWRYRVEVTKYLKYGKDGKRGQVERVLTLLLESGILYSFLWVMSLIATSNPQPQFYDFTVFLGTILPHASGIYPSMIILFAPTDGEDSTYGSTTVILQGSVPDFLPTSINTSHQQGQIQRQEPIHFATTRGGHNISVNDREGRVKGHHPSSTDFDPETTHGYDEYDVTNRYYFGMNSMSRVHSTTDQATDDQSPVTPVKDAKDICEKDGRDEEVNLQTLGPILDFNRYGVEEDRNDNQGSGKMEAEHEVRG</sequence>
<feature type="transmembrane region" description="Helical" evidence="2">
    <location>
        <begin position="136"/>
        <end position="155"/>
    </location>
</feature>
<feature type="transmembrane region" description="Helical" evidence="2">
    <location>
        <begin position="111"/>
        <end position="129"/>
    </location>
</feature>
<feature type="transmembrane region" description="Helical" evidence="2">
    <location>
        <begin position="29"/>
        <end position="47"/>
    </location>
</feature>
<evidence type="ECO:0000313" key="3">
    <source>
        <dbReference type="EMBL" id="THV06895.1"/>
    </source>
</evidence>
<keyword evidence="2" id="KW-1133">Transmembrane helix</keyword>
<feature type="transmembrane region" description="Helical" evidence="2">
    <location>
        <begin position="216"/>
        <end position="239"/>
    </location>
</feature>